<keyword evidence="2" id="KW-1185">Reference proteome</keyword>
<gene>
    <name evidence="1" type="ORF">PHPALM_20010</name>
</gene>
<evidence type="ECO:0000313" key="1">
    <source>
        <dbReference type="EMBL" id="POM64454.1"/>
    </source>
</evidence>
<protein>
    <submittedName>
        <fullName evidence="1">Uncharacterized protein</fullName>
    </submittedName>
</protein>
<dbReference type="OrthoDB" id="126603at2759"/>
<comment type="caution">
    <text evidence="1">The sequence shown here is derived from an EMBL/GenBank/DDBJ whole genome shotgun (WGS) entry which is preliminary data.</text>
</comment>
<proteinExistence type="predicted"/>
<sequence>MILEVFAASCGSFEEIMHKLWGKFSGQIEGVAMKQDGNSSGTVISFQQRSRRKHETTVILFIYEYGLGMPNARVYKEGLKECVQPSGTDRSGATAESSLHEIVEKLQDVWGRTYQGTSATWRMWATATTQNLSPSPLVYFYAVANRLHGLPIDASKLSTLVAKTVDPVEAVQDFGIPLVEAVKDSTVYKSVNTTYPELEVLKKELQLQSILFGLDINVLSTIE</sequence>
<organism evidence="1 2">
    <name type="scientific">Phytophthora palmivora</name>
    <dbReference type="NCBI Taxonomy" id="4796"/>
    <lineage>
        <taxon>Eukaryota</taxon>
        <taxon>Sar</taxon>
        <taxon>Stramenopiles</taxon>
        <taxon>Oomycota</taxon>
        <taxon>Peronosporomycetes</taxon>
        <taxon>Peronosporales</taxon>
        <taxon>Peronosporaceae</taxon>
        <taxon>Phytophthora</taxon>
    </lineage>
</organism>
<dbReference type="Proteomes" id="UP000237271">
    <property type="component" value="Unassembled WGS sequence"/>
</dbReference>
<name>A0A2P4XFZ9_9STRA</name>
<reference evidence="1 2" key="1">
    <citation type="journal article" date="2017" name="Genome Biol. Evol.">
        <title>Phytophthora megakarya and P. palmivora, closely related causal agents of cacao black pod rot, underwent increases in genome sizes and gene numbers by different mechanisms.</title>
        <authorList>
            <person name="Ali S.S."/>
            <person name="Shao J."/>
            <person name="Lary D.J."/>
            <person name="Kronmiller B."/>
            <person name="Shen D."/>
            <person name="Strem M.D."/>
            <person name="Amoako-Attah I."/>
            <person name="Akrofi A.Y."/>
            <person name="Begoude B.A."/>
            <person name="Ten Hoopen G.M."/>
            <person name="Coulibaly K."/>
            <person name="Kebe B.I."/>
            <person name="Melnick R.L."/>
            <person name="Guiltinan M.J."/>
            <person name="Tyler B.M."/>
            <person name="Meinhardt L.W."/>
            <person name="Bailey B.A."/>
        </authorList>
    </citation>
    <scope>NUCLEOTIDE SEQUENCE [LARGE SCALE GENOMIC DNA]</scope>
    <source>
        <strain evidence="2">sbr112.9</strain>
    </source>
</reference>
<dbReference type="AlphaFoldDB" id="A0A2P4XFZ9"/>
<dbReference type="EMBL" id="NCKW01011100">
    <property type="protein sequence ID" value="POM64454.1"/>
    <property type="molecule type" value="Genomic_DNA"/>
</dbReference>
<accession>A0A2P4XFZ9</accession>
<evidence type="ECO:0000313" key="2">
    <source>
        <dbReference type="Proteomes" id="UP000237271"/>
    </source>
</evidence>